<dbReference type="Gene3D" id="2.70.150.10">
    <property type="entry name" value="Calcium-transporting ATPase, cytoplasmic transduction domain A"/>
    <property type="match status" value="1"/>
</dbReference>
<dbReference type="FunFam" id="2.70.150.10:FF:000160">
    <property type="entry name" value="Sarcoplasmic/endoplasmic reticulum calcium ATPase 1"/>
    <property type="match status" value="1"/>
</dbReference>
<dbReference type="Pfam" id="PF00689">
    <property type="entry name" value="Cation_ATPase_C"/>
    <property type="match status" value="1"/>
</dbReference>
<feature type="transmembrane region" description="Helical" evidence="12">
    <location>
        <begin position="854"/>
        <end position="873"/>
    </location>
</feature>
<dbReference type="GO" id="GO:0005886">
    <property type="term" value="C:plasma membrane"/>
    <property type="evidence" value="ECO:0007669"/>
    <property type="project" value="UniProtKB-SubCell"/>
</dbReference>
<feature type="transmembrane region" description="Helical" evidence="12">
    <location>
        <begin position="81"/>
        <end position="99"/>
    </location>
</feature>
<dbReference type="InterPro" id="IPR008250">
    <property type="entry name" value="ATPase_P-typ_transduc_dom_A_sf"/>
</dbReference>
<dbReference type="SUPFAM" id="SSF56784">
    <property type="entry name" value="HAD-like"/>
    <property type="match status" value="1"/>
</dbReference>
<dbReference type="PANTHER" id="PTHR43294">
    <property type="entry name" value="SODIUM/POTASSIUM-TRANSPORTING ATPASE SUBUNIT ALPHA"/>
    <property type="match status" value="1"/>
</dbReference>
<feature type="domain" description="Cation-transporting P-type ATPase N-terminal" evidence="13">
    <location>
        <begin position="25"/>
        <end position="98"/>
    </location>
</feature>
<protein>
    <submittedName>
        <fullName evidence="14">ATPase</fullName>
        <ecNumber evidence="14">3.6.3.-</ecNumber>
    </submittedName>
</protein>
<dbReference type="EC" id="3.6.3.-" evidence="14"/>
<dbReference type="InterPro" id="IPR001757">
    <property type="entry name" value="P_typ_ATPase"/>
</dbReference>
<keyword evidence="5 12" id="KW-0812">Transmembrane</keyword>
<dbReference type="GO" id="GO:0005391">
    <property type="term" value="F:P-type sodium:potassium-exchanging transporter activity"/>
    <property type="evidence" value="ECO:0007669"/>
    <property type="project" value="TreeGrafter"/>
</dbReference>
<proteinExistence type="inferred from homology"/>
<feature type="transmembrane region" description="Helical" evidence="12">
    <location>
        <begin position="266"/>
        <end position="286"/>
    </location>
</feature>
<dbReference type="InterPro" id="IPR023214">
    <property type="entry name" value="HAD_sf"/>
</dbReference>
<dbReference type="GO" id="GO:0036376">
    <property type="term" value="P:sodium ion export across plasma membrane"/>
    <property type="evidence" value="ECO:0007669"/>
    <property type="project" value="TreeGrafter"/>
</dbReference>
<evidence type="ECO:0000256" key="11">
    <source>
        <dbReference type="ARBA" id="ARBA00023136"/>
    </source>
</evidence>
<dbReference type="GO" id="GO:0016887">
    <property type="term" value="F:ATP hydrolysis activity"/>
    <property type="evidence" value="ECO:0007669"/>
    <property type="project" value="InterPro"/>
</dbReference>
<dbReference type="SFLD" id="SFLDF00027">
    <property type="entry name" value="p-type_atpase"/>
    <property type="match status" value="1"/>
</dbReference>
<dbReference type="PANTHER" id="PTHR43294:SF21">
    <property type="entry name" value="CATION TRANSPORTING ATPASE"/>
    <property type="match status" value="1"/>
</dbReference>
<feature type="transmembrane region" description="Helical" evidence="12">
    <location>
        <begin position="816"/>
        <end position="833"/>
    </location>
</feature>
<dbReference type="InterPro" id="IPR004014">
    <property type="entry name" value="ATPase_P-typ_cation-transptr_N"/>
</dbReference>
<dbReference type="Pfam" id="PF00690">
    <property type="entry name" value="Cation_ATPase_N"/>
    <property type="match status" value="1"/>
</dbReference>
<dbReference type="InterPro" id="IPR044492">
    <property type="entry name" value="P_typ_ATPase_HD_dom"/>
</dbReference>
<dbReference type="EMBL" id="CP000830">
    <property type="protein sequence ID" value="ABV92677.1"/>
    <property type="molecule type" value="Genomic_DNA"/>
</dbReference>
<dbReference type="InterPro" id="IPR059000">
    <property type="entry name" value="ATPase_P-type_domA"/>
</dbReference>
<evidence type="ECO:0000256" key="5">
    <source>
        <dbReference type="ARBA" id="ARBA00022692"/>
    </source>
</evidence>
<dbReference type="InterPro" id="IPR050510">
    <property type="entry name" value="Cation_transp_ATPase_P-type"/>
</dbReference>
<dbReference type="SUPFAM" id="SSF81653">
    <property type="entry name" value="Calcium ATPase, transduction domain A"/>
    <property type="match status" value="1"/>
</dbReference>
<feature type="transmembrane region" description="Helical" evidence="12">
    <location>
        <begin position="885"/>
        <end position="904"/>
    </location>
</feature>
<dbReference type="GO" id="GO:1902600">
    <property type="term" value="P:proton transmembrane transport"/>
    <property type="evidence" value="ECO:0007669"/>
    <property type="project" value="TreeGrafter"/>
</dbReference>
<name>A8LRX0_DINSH</name>
<evidence type="ECO:0000256" key="4">
    <source>
        <dbReference type="ARBA" id="ARBA00022553"/>
    </source>
</evidence>
<keyword evidence="8" id="KW-0460">Magnesium</keyword>
<keyword evidence="11 12" id="KW-0472">Membrane</keyword>
<keyword evidence="3" id="KW-1003">Cell membrane</keyword>
<evidence type="ECO:0000256" key="7">
    <source>
        <dbReference type="ARBA" id="ARBA00022840"/>
    </source>
</evidence>
<organism evidence="14 15">
    <name type="scientific">Dinoroseobacter shibae (strain DSM 16493 / NCIMB 14021 / DFL 12)</name>
    <dbReference type="NCBI Taxonomy" id="398580"/>
    <lineage>
        <taxon>Bacteria</taxon>
        <taxon>Pseudomonadati</taxon>
        <taxon>Pseudomonadota</taxon>
        <taxon>Alphaproteobacteria</taxon>
        <taxon>Rhodobacterales</taxon>
        <taxon>Roseobacteraceae</taxon>
        <taxon>Dinoroseobacter</taxon>
    </lineage>
</organism>
<dbReference type="SFLD" id="SFLDG00002">
    <property type="entry name" value="C1.7:_P-type_atpase_like"/>
    <property type="match status" value="1"/>
</dbReference>
<dbReference type="RefSeq" id="WP_012177609.1">
    <property type="nucleotide sequence ID" value="NC_009952.1"/>
</dbReference>
<dbReference type="KEGG" id="dsh:Dshi_0932"/>
<keyword evidence="10 12" id="KW-1133">Transmembrane helix</keyword>
<comment type="subcellular location">
    <subcellularLocation>
        <location evidence="1">Cell membrane</location>
        <topology evidence="1">Multi-pass membrane protein</topology>
    </subcellularLocation>
</comment>
<evidence type="ECO:0000256" key="1">
    <source>
        <dbReference type="ARBA" id="ARBA00004651"/>
    </source>
</evidence>
<dbReference type="PRINTS" id="PR00120">
    <property type="entry name" value="HATPASE"/>
</dbReference>
<dbReference type="Pfam" id="PF00122">
    <property type="entry name" value="E1-E2_ATPase"/>
    <property type="match status" value="1"/>
</dbReference>
<dbReference type="Proteomes" id="UP000006833">
    <property type="component" value="Chromosome"/>
</dbReference>
<evidence type="ECO:0000256" key="8">
    <source>
        <dbReference type="ARBA" id="ARBA00022842"/>
    </source>
</evidence>
<feature type="transmembrane region" description="Helical" evidence="12">
    <location>
        <begin position="712"/>
        <end position="738"/>
    </location>
</feature>
<evidence type="ECO:0000256" key="3">
    <source>
        <dbReference type="ARBA" id="ARBA00022475"/>
    </source>
</evidence>
<dbReference type="PRINTS" id="PR00119">
    <property type="entry name" value="CATATPASE"/>
</dbReference>
<dbReference type="InterPro" id="IPR023299">
    <property type="entry name" value="ATPase_P-typ_cyto_dom_N"/>
</dbReference>
<accession>A8LRX0</accession>
<dbReference type="InterPro" id="IPR018303">
    <property type="entry name" value="ATPase_P-typ_P_site"/>
</dbReference>
<dbReference type="eggNOG" id="COG0474">
    <property type="taxonomic scope" value="Bacteria"/>
</dbReference>
<feature type="transmembrane region" description="Helical" evidence="12">
    <location>
        <begin position="105"/>
        <end position="123"/>
    </location>
</feature>
<keyword evidence="6" id="KW-0547">Nucleotide-binding</keyword>
<dbReference type="GO" id="GO:0030007">
    <property type="term" value="P:intracellular potassium ion homeostasis"/>
    <property type="evidence" value="ECO:0007669"/>
    <property type="project" value="TreeGrafter"/>
</dbReference>
<evidence type="ECO:0000256" key="9">
    <source>
        <dbReference type="ARBA" id="ARBA00022967"/>
    </source>
</evidence>
<dbReference type="AlphaFoldDB" id="A8LRX0"/>
<gene>
    <name evidence="14" type="ordered locus">Dshi_0932</name>
</gene>
<evidence type="ECO:0000256" key="6">
    <source>
        <dbReference type="ARBA" id="ARBA00022741"/>
    </source>
</evidence>
<keyword evidence="15" id="KW-1185">Reference proteome</keyword>
<evidence type="ECO:0000313" key="15">
    <source>
        <dbReference type="Proteomes" id="UP000006833"/>
    </source>
</evidence>
<keyword evidence="4" id="KW-0597">Phosphoprotein</keyword>
<dbReference type="SUPFAM" id="SSF81665">
    <property type="entry name" value="Calcium ATPase, transmembrane domain M"/>
    <property type="match status" value="1"/>
</dbReference>
<feature type="transmembrane region" description="Helical" evidence="12">
    <location>
        <begin position="784"/>
        <end position="804"/>
    </location>
</feature>
<comment type="similarity">
    <text evidence="2">Belongs to the cation transport ATPase (P-type) (TC 3.A.3) family. Type IIA subfamily.</text>
</comment>
<feature type="transmembrane region" description="Helical" evidence="12">
    <location>
        <begin position="744"/>
        <end position="763"/>
    </location>
</feature>
<dbReference type="STRING" id="398580.Dshi_0932"/>
<sequence length="922" mass="97688">MTIHRAGISAIASEIATERDPAKTQWHERSVEEVLSLVDGETSGLSSAVAAERLRTDGPNRLPEPPRAGPLARFLRQFHNLLIYVLLAAATVTATLGHLVDTGVILAVVCVNAIIGFVQEGKAEQALSAIKNMLAPEARVLRDGRRVLVPAEELVRGDIVALEPGDRVPADLRVIASYGLRIQEAVLTGESVPVDKSTTPVDQDASLGDRRSMAFSGALVAAGAGRGIVVATGTETEIGRISGMLETVETTTTPLLRQMEGFARTITLAILAIATLILMFGYFGSGMSFRDIFMAVVGLSVAAIPEGLPAILTVTLAIGVQGMAARRAIVRRLPAIEALGSVSVICSDKTGTLTRNEITVASVATARRLFHVTGAGYGPCGNVALEGRDIDVSVYPLLGALARGAILCNDADIAEIRGTWSVTGDPMEGALVSFGWKAGHEPDALRLANPRADAIPFDAAHRFMATLHLDREGGAAIHVKGAPERVIAMCASQYGEGNNREPLDPEYWVRRAEEIAASGQRVLAIATRKADPAQRTLSFGEVDGDLTLLGLLGLIDPPREEAVAAVAECHAAGIRVKMITGDHAGTASAIARSLGLENAGEVLTGAEIDRLGDDDLRRAAARINVFARTSPEHKLRLVEALQAGGAAVAMTGDGVNDAPALKRADIGVAMGRTGTAAAKEAAEIVLADDNFATIAEAVRAGRTVYDNLKKAIVFLLPVNGGEALALILALLLGLTLPITPVQVLWVNMVSSVVLAMALAFEGPEPDIMRRPPRRADEPILSRFVLWRVGFVSVLFSSGIFGMFTLAQAQGASLEEARTMAVNTLVFMEIFYLFSVRFLNTTSLSLRAILGTRPVIFAIAAVTLLQLAFTYAPFMEAFFDTRPLSLVQGLTIVAIGPLLLLVLEIEKRVLRGSRPAVPRSLNP</sequence>
<reference evidence="15" key="1">
    <citation type="journal article" date="2010" name="ISME J.">
        <title>The complete genome sequence of the algal symbiont Dinoroseobacter shibae: a hitchhiker's guide to life in the sea.</title>
        <authorList>
            <person name="Wagner-Dobler I."/>
            <person name="Ballhausen B."/>
            <person name="Berger M."/>
            <person name="Brinkhoff T."/>
            <person name="Buchholz I."/>
            <person name="Bunk B."/>
            <person name="Cypionka H."/>
            <person name="Daniel R."/>
            <person name="Drepper T."/>
            <person name="Gerdts G."/>
            <person name="Hahnke S."/>
            <person name="Han C."/>
            <person name="Jahn D."/>
            <person name="Kalhoefer D."/>
            <person name="Kiss H."/>
            <person name="Klenk H.P."/>
            <person name="Kyrpides N."/>
            <person name="Liebl W."/>
            <person name="Liesegang H."/>
            <person name="Meincke L."/>
            <person name="Pati A."/>
            <person name="Petersen J."/>
            <person name="Piekarski T."/>
            <person name="Pommerenke C."/>
            <person name="Pradella S."/>
            <person name="Pukall R."/>
            <person name="Rabus R."/>
            <person name="Stackebrandt E."/>
            <person name="Thole S."/>
            <person name="Thompson L."/>
            <person name="Tielen P."/>
            <person name="Tomasch J."/>
            <person name="von Jan M."/>
            <person name="Wanphrut N."/>
            <person name="Wichels A."/>
            <person name="Zech H."/>
            <person name="Simon M."/>
        </authorList>
    </citation>
    <scope>NUCLEOTIDE SEQUENCE [LARGE SCALE GENOMIC DNA]</scope>
    <source>
        <strain evidence="15">DSM 16493 / NCIMB 14021 / DFL 12</strain>
    </source>
</reference>
<dbReference type="FunFam" id="3.40.50.1000:FF:000001">
    <property type="entry name" value="Phospholipid-transporting ATPase IC"/>
    <property type="match status" value="1"/>
</dbReference>
<dbReference type="SUPFAM" id="SSF81660">
    <property type="entry name" value="Metal cation-transporting ATPase, ATP-binding domain N"/>
    <property type="match status" value="1"/>
</dbReference>
<dbReference type="Gene3D" id="1.20.1110.10">
    <property type="entry name" value="Calcium-transporting ATPase, transmembrane domain"/>
    <property type="match status" value="1"/>
</dbReference>
<evidence type="ECO:0000313" key="14">
    <source>
        <dbReference type="EMBL" id="ABV92677.1"/>
    </source>
</evidence>
<dbReference type="PROSITE" id="PS00154">
    <property type="entry name" value="ATPASE_E1_E2"/>
    <property type="match status" value="1"/>
</dbReference>
<dbReference type="InterPro" id="IPR023298">
    <property type="entry name" value="ATPase_P-typ_TM_dom_sf"/>
</dbReference>
<dbReference type="GO" id="GO:0006883">
    <property type="term" value="P:intracellular sodium ion homeostasis"/>
    <property type="evidence" value="ECO:0007669"/>
    <property type="project" value="TreeGrafter"/>
</dbReference>
<keyword evidence="9" id="KW-1278">Translocase</keyword>
<keyword evidence="14" id="KW-0378">Hydrolase</keyword>
<dbReference type="Pfam" id="PF08282">
    <property type="entry name" value="Hydrolase_3"/>
    <property type="match status" value="1"/>
</dbReference>
<evidence type="ECO:0000256" key="2">
    <source>
        <dbReference type="ARBA" id="ARBA00005675"/>
    </source>
</evidence>
<dbReference type="Pfam" id="PF13246">
    <property type="entry name" value="Cation_ATPase"/>
    <property type="match status" value="1"/>
</dbReference>
<feature type="transmembrane region" description="Helical" evidence="12">
    <location>
        <begin position="292"/>
        <end position="318"/>
    </location>
</feature>
<dbReference type="SMART" id="SM00831">
    <property type="entry name" value="Cation_ATPase_N"/>
    <property type="match status" value="1"/>
</dbReference>
<dbReference type="HOGENOM" id="CLU_002360_3_0_5"/>
<dbReference type="Gene3D" id="3.40.50.1000">
    <property type="entry name" value="HAD superfamily/HAD-like"/>
    <property type="match status" value="1"/>
</dbReference>
<dbReference type="Gene3D" id="3.40.1110.10">
    <property type="entry name" value="Calcium-transporting ATPase, cytoplasmic domain N"/>
    <property type="match status" value="1"/>
</dbReference>
<dbReference type="InterPro" id="IPR036412">
    <property type="entry name" value="HAD-like_sf"/>
</dbReference>
<dbReference type="InterPro" id="IPR006068">
    <property type="entry name" value="ATPase_P-typ_cation-transptr_C"/>
</dbReference>
<dbReference type="FunFam" id="3.40.50.1000:FF:000028">
    <property type="entry name" value="Calcium-transporting P-type ATPase, putative"/>
    <property type="match status" value="1"/>
</dbReference>
<keyword evidence="7" id="KW-0067">ATP-binding</keyword>
<evidence type="ECO:0000256" key="10">
    <source>
        <dbReference type="ARBA" id="ARBA00022989"/>
    </source>
</evidence>
<evidence type="ECO:0000256" key="12">
    <source>
        <dbReference type="SAM" id="Phobius"/>
    </source>
</evidence>
<dbReference type="NCBIfam" id="TIGR01494">
    <property type="entry name" value="ATPase_P-type"/>
    <property type="match status" value="2"/>
</dbReference>
<dbReference type="GO" id="GO:0005524">
    <property type="term" value="F:ATP binding"/>
    <property type="evidence" value="ECO:0007669"/>
    <property type="project" value="UniProtKB-KW"/>
</dbReference>
<dbReference type="GO" id="GO:1990573">
    <property type="term" value="P:potassium ion import across plasma membrane"/>
    <property type="evidence" value="ECO:0007669"/>
    <property type="project" value="TreeGrafter"/>
</dbReference>
<evidence type="ECO:0000259" key="13">
    <source>
        <dbReference type="SMART" id="SM00831"/>
    </source>
</evidence>
<dbReference type="SFLD" id="SFLDS00003">
    <property type="entry name" value="Haloacid_Dehalogenase"/>
    <property type="match status" value="1"/>
</dbReference>